<dbReference type="Gene3D" id="3.30.200.20">
    <property type="entry name" value="Phosphorylase Kinase, domain 1"/>
    <property type="match status" value="1"/>
</dbReference>
<reference evidence="15 16" key="1">
    <citation type="journal article" date="2019" name="Nat. Ecol. Evol.">
        <title>Megaphylogeny resolves global patterns of mushroom evolution.</title>
        <authorList>
            <person name="Varga T."/>
            <person name="Krizsan K."/>
            <person name="Foldi C."/>
            <person name="Dima B."/>
            <person name="Sanchez-Garcia M."/>
            <person name="Sanchez-Ramirez S."/>
            <person name="Szollosi G.J."/>
            <person name="Szarkandi J.G."/>
            <person name="Papp V."/>
            <person name="Albert L."/>
            <person name="Andreopoulos W."/>
            <person name="Angelini C."/>
            <person name="Antonin V."/>
            <person name="Barry K.W."/>
            <person name="Bougher N.L."/>
            <person name="Buchanan P."/>
            <person name="Buyck B."/>
            <person name="Bense V."/>
            <person name="Catcheside P."/>
            <person name="Chovatia M."/>
            <person name="Cooper J."/>
            <person name="Damon W."/>
            <person name="Desjardin D."/>
            <person name="Finy P."/>
            <person name="Geml J."/>
            <person name="Haridas S."/>
            <person name="Hughes K."/>
            <person name="Justo A."/>
            <person name="Karasinski D."/>
            <person name="Kautmanova I."/>
            <person name="Kiss B."/>
            <person name="Kocsube S."/>
            <person name="Kotiranta H."/>
            <person name="LaButti K.M."/>
            <person name="Lechner B.E."/>
            <person name="Liimatainen K."/>
            <person name="Lipzen A."/>
            <person name="Lukacs Z."/>
            <person name="Mihaltcheva S."/>
            <person name="Morgado L.N."/>
            <person name="Niskanen T."/>
            <person name="Noordeloos M.E."/>
            <person name="Ohm R.A."/>
            <person name="Ortiz-Santana B."/>
            <person name="Ovrebo C."/>
            <person name="Racz N."/>
            <person name="Riley R."/>
            <person name="Savchenko A."/>
            <person name="Shiryaev A."/>
            <person name="Soop K."/>
            <person name="Spirin V."/>
            <person name="Szebenyi C."/>
            <person name="Tomsovsky M."/>
            <person name="Tulloss R.E."/>
            <person name="Uehling J."/>
            <person name="Grigoriev I.V."/>
            <person name="Vagvolgyi C."/>
            <person name="Papp T."/>
            <person name="Martin F.M."/>
            <person name="Miettinen O."/>
            <person name="Hibbett D.S."/>
            <person name="Nagy L.G."/>
        </authorList>
    </citation>
    <scope>NUCLEOTIDE SEQUENCE [LARGE SCALE GENOMIC DNA]</scope>
    <source>
        <strain evidence="15 16">CBS 962.96</strain>
    </source>
</reference>
<feature type="binding site" evidence="12">
    <location>
        <position position="555"/>
    </location>
    <ligand>
        <name>ATP</name>
        <dbReference type="ChEBI" id="CHEBI:30616"/>
    </ligand>
</feature>
<feature type="compositionally biased region" description="Basic and acidic residues" evidence="13">
    <location>
        <begin position="107"/>
        <end position="122"/>
    </location>
</feature>
<dbReference type="PROSITE" id="PS00107">
    <property type="entry name" value="PROTEIN_KINASE_ATP"/>
    <property type="match status" value="1"/>
</dbReference>
<comment type="catalytic activity">
    <reaction evidence="10">
        <text>L-seryl-[protein] + ATP = O-phospho-L-seryl-[protein] + ADP + H(+)</text>
        <dbReference type="Rhea" id="RHEA:17989"/>
        <dbReference type="Rhea" id="RHEA-COMP:9863"/>
        <dbReference type="Rhea" id="RHEA-COMP:11604"/>
        <dbReference type="ChEBI" id="CHEBI:15378"/>
        <dbReference type="ChEBI" id="CHEBI:29999"/>
        <dbReference type="ChEBI" id="CHEBI:30616"/>
        <dbReference type="ChEBI" id="CHEBI:83421"/>
        <dbReference type="ChEBI" id="CHEBI:456216"/>
        <dbReference type="EC" id="2.7.11.22"/>
    </reaction>
</comment>
<accession>A0A4S8LYC9</accession>
<dbReference type="SMART" id="SM00220">
    <property type="entry name" value="S_TKc"/>
    <property type="match status" value="1"/>
</dbReference>
<comment type="similarity">
    <text evidence="2">Belongs to the protein kinase superfamily. CMGC Ser/Thr protein kinase family. CDC2/CDKX subfamily.</text>
</comment>
<keyword evidence="3" id="KW-0723">Serine/threonine-protein kinase</keyword>
<evidence type="ECO:0000256" key="9">
    <source>
        <dbReference type="ARBA" id="ARBA00047811"/>
    </source>
</evidence>
<keyword evidence="5 12" id="KW-0547">Nucleotide-binding</keyword>
<feature type="compositionally biased region" description="Basic and acidic residues" evidence="13">
    <location>
        <begin position="164"/>
        <end position="181"/>
    </location>
</feature>
<feature type="region of interest" description="Disordered" evidence="13">
    <location>
        <begin position="868"/>
        <end position="1103"/>
    </location>
</feature>
<evidence type="ECO:0000256" key="12">
    <source>
        <dbReference type="PROSITE-ProRule" id="PRU10141"/>
    </source>
</evidence>
<evidence type="ECO:0000256" key="11">
    <source>
        <dbReference type="ARBA" id="ARBA00049280"/>
    </source>
</evidence>
<name>A0A4S8LYC9_DENBC</name>
<evidence type="ECO:0000259" key="14">
    <source>
        <dbReference type="PROSITE" id="PS50011"/>
    </source>
</evidence>
<proteinExistence type="inferred from homology"/>
<keyword evidence="4" id="KW-0808">Transferase</keyword>
<keyword evidence="6 15" id="KW-0418">Kinase</keyword>
<evidence type="ECO:0000256" key="7">
    <source>
        <dbReference type="ARBA" id="ARBA00022840"/>
    </source>
</evidence>
<dbReference type="PRINTS" id="PR01217">
    <property type="entry name" value="PRICHEXTENSN"/>
</dbReference>
<dbReference type="PANTHER" id="PTHR24056:SF233">
    <property type="entry name" value="CYCLIN-DEPENDENT KINASE 9"/>
    <property type="match status" value="1"/>
</dbReference>
<dbReference type="InterPro" id="IPR008271">
    <property type="entry name" value="Ser/Thr_kinase_AS"/>
</dbReference>
<feature type="region of interest" description="Disordered" evidence="13">
    <location>
        <begin position="397"/>
        <end position="479"/>
    </location>
</feature>
<keyword evidence="16" id="KW-1185">Reference proteome</keyword>
<feature type="compositionally biased region" description="Basic residues" evidence="13">
    <location>
        <begin position="10"/>
        <end position="26"/>
    </location>
</feature>
<evidence type="ECO:0000256" key="1">
    <source>
        <dbReference type="ARBA" id="ARBA00004123"/>
    </source>
</evidence>
<feature type="compositionally biased region" description="Basic residues" evidence="13">
    <location>
        <begin position="878"/>
        <end position="891"/>
    </location>
</feature>
<dbReference type="FunFam" id="3.30.200.20:FF:000124">
    <property type="entry name" value="Cyclin-dependent kinase 4"/>
    <property type="match status" value="1"/>
</dbReference>
<dbReference type="FunFam" id="1.10.510.10:FF:000415">
    <property type="entry name" value="CMGC/CDK/CRK7 protein kinase, variant"/>
    <property type="match status" value="1"/>
</dbReference>
<evidence type="ECO:0000256" key="3">
    <source>
        <dbReference type="ARBA" id="ARBA00022527"/>
    </source>
</evidence>
<evidence type="ECO:0000256" key="2">
    <source>
        <dbReference type="ARBA" id="ARBA00006485"/>
    </source>
</evidence>
<feature type="compositionally biased region" description="Low complexity" evidence="13">
    <location>
        <begin position="868"/>
        <end position="877"/>
    </location>
</feature>
<dbReference type="PROSITE" id="PS50011">
    <property type="entry name" value="PROTEIN_KINASE_DOM"/>
    <property type="match status" value="1"/>
</dbReference>
<dbReference type="AlphaFoldDB" id="A0A4S8LYC9"/>
<gene>
    <name evidence="15" type="ORF">K435DRAFT_724373</name>
</gene>
<dbReference type="SUPFAM" id="SSF56112">
    <property type="entry name" value="Protein kinase-like (PK-like)"/>
    <property type="match status" value="1"/>
</dbReference>
<dbReference type="InterPro" id="IPR000719">
    <property type="entry name" value="Prot_kinase_dom"/>
</dbReference>
<sequence>MYRSSLPSFTKRRASRSPHSGRPRKRNALDPPEDGELDDPLPAPMTISTPASNAPPLTAPTGKSKVPFPFKPKAKQGKANEGQIAPITEANSLPFGQLSPGPGVYERSAEDERRFKEADAAKRNTKSSGRRGLDHWEPGRDRYRSKSRSASVSPSGLHRLPNHRALELSPRRERDRPRGYEMRGGGDYYRPDREKDWGHARFRDQQGYSNRQRSPDSRAWTKRDDYDDYYNSPRRHRRNDYHDPDPYRPPTPSRTRSPQRDLYDRAQTPPYPFRPGSRPRTPPSPSYPPAPESPLRSPRVGTRPSTPPLPSSLQTDLDPSAPPPPPTSTPPPAPPPDVRLIKLAPMHSLPPNPLRYRHQLPSKPVAHGQAVVAGSLPNVMAAFSPSSSASVAVSVSTSAPGGKATVPVPSAPRDTHSPPPIVPVPSVPPSVSKDDQEKAVWPPPSSVTTDNRSQPVPRRRDDYGDSHQKQPTHSDRLSLNDNVYANHLRKRQKILRNAKRRSRSEERSILGKTFEGCGCGEQGDYEMLSKVGEGTFGEVHKALSKTSPSRAVALKRILMHNEKEGMPVTALREIKILKRLKHENVIELLDLFVVRSTEKDPMSVYMVFPYMDHDLAGLLENERVKLQPSHIKLYMRQLLEGTEYMHRNHILHRDMKAANLLISNSGVLRIADFGLARTYEPLVVPSPSSSKYSSSTSRLRLRERKYTNCVVTRWYRPPELLLGARSYGGEVDIWGIGCVLGEMFNRRPILMGSSDLDQLEKIWALCGTPNQHTWPNYDDLPGCEGVRKWPGGTSKGKIGVYYESIGPETTDLMDKLLTCNPSNRITASEALDHDYFWTDPLPADPKTLPSYEASHEFDKRQRMINMHNHQNSHNNHGSLHHNHHSQNHRHPNPRDRPFNNPNQSHHARVSRPHAPPFYPPEKNGRPWEGPSPPPTALPPSSYGIGTAGQITGFGTTLAGRDRGPPPPSGLPNQNYPPPGLGTSWQGQGRSGGGQAGGWRGRDGRDNHAHNRGKEYRDKDRDRDGYNKDRYGSGDSGGYRDRDTGGGNNGPGPGGNINSLPNKPLPSGLPQKPIQPLGPGLISVSRGAGSGLGLKGPTDHLNYE</sequence>
<evidence type="ECO:0000313" key="15">
    <source>
        <dbReference type="EMBL" id="THU94729.1"/>
    </source>
</evidence>
<dbReference type="Proteomes" id="UP000297245">
    <property type="component" value="Unassembled WGS sequence"/>
</dbReference>
<dbReference type="GO" id="GO:0005634">
    <property type="term" value="C:nucleus"/>
    <property type="evidence" value="ECO:0007669"/>
    <property type="project" value="UniProtKB-SubCell"/>
</dbReference>
<feature type="compositionally biased region" description="Basic and acidic residues" evidence="13">
    <location>
        <begin position="213"/>
        <end position="225"/>
    </location>
</feature>
<comment type="catalytic activity">
    <reaction evidence="9">
        <text>L-threonyl-[protein] + ATP = O-phospho-L-threonyl-[protein] + ADP + H(+)</text>
        <dbReference type="Rhea" id="RHEA:46608"/>
        <dbReference type="Rhea" id="RHEA-COMP:11060"/>
        <dbReference type="Rhea" id="RHEA-COMP:11605"/>
        <dbReference type="ChEBI" id="CHEBI:15378"/>
        <dbReference type="ChEBI" id="CHEBI:30013"/>
        <dbReference type="ChEBI" id="CHEBI:30616"/>
        <dbReference type="ChEBI" id="CHEBI:61977"/>
        <dbReference type="ChEBI" id="CHEBI:456216"/>
        <dbReference type="EC" id="2.7.11.22"/>
    </reaction>
</comment>
<feature type="compositionally biased region" description="Basic and acidic residues" evidence="13">
    <location>
        <begin position="458"/>
        <end position="478"/>
    </location>
</feature>
<dbReference type="EMBL" id="ML179217">
    <property type="protein sequence ID" value="THU94729.1"/>
    <property type="molecule type" value="Genomic_DNA"/>
</dbReference>
<feature type="compositionally biased region" description="Gly residues" evidence="13">
    <location>
        <begin position="1044"/>
        <end position="1054"/>
    </location>
</feature>
<feature type="compositionally biased region" description="Gly residues" evidence="13">
    <location>
        <begin position="988"/>
        <end position="998"/>
    </location>
</feature>
<feature type="compositionally biased region" description="Pro residues" evidence="13">
    <location>
        <begin position="320"/>
        <end position="337"/>
    </location>
</feature>
<feature type="compositionally biased region" description="Pro residues" evidence="13">
    <location>
        <begin position="964"/>
        <end position="979"/>
    </location>
</feature>
<comment type="catalytic activity">
    <reaction evidence="11">
        <text>[DNA-directed RNA polymerase] + ATP = phospho-[DNA-directed RNA polymerase] + ADP + H(+)</text>
        <dbReference type="Rhea" id="RHEA:10216"/>
        <dbReference type="Rhea" id="RHEA-COMP:11321"/>
        <dbReference type="Rhea" id="RHEA-COMP:11322"/>
        <dbReference type="ChEBI" id="CHEBI:15378"/>
        <dbReference type="ChEBI" id="CHEBI:30616"/>
        <dbReference type="ChEBI" id="CHEBI:43176"/>
        <dbReference type="ChEBI" id="CHEBI:68546"/>
        <dbReference type="ChEBI" id="CHEBI:456216"/>
        <dbReference type="EC" id="2.7.11.23"/>
    </reaction>
</comment>
<evidence type="ECO:0000256" key="6">
    <source>
        <dbReference type="ARBA" id="ARBA00022777"/>
    </source>
</evidence>
<dbReference type="GO" id="GO:0008353">
    <property type="term" value="F:RNA polymerase II CTD heptapeptide repeat kinase activity"/>
    <property type="evidence" value="ECO:0007669"/>
    <property type="project" value="UniProtKB-EC"/>
</dbReference>
<feature type="compositionally biased region" description="Pro residues" evidence="13">
    <location>
        <begin position="417"/>
        <end position="428"/>
    </location>
</feature>
<dbReference type="Gene3D" id="1.10.510.10">
    <property type="entry name" value="Transferase(Phosphotransferase) domain 1"/>
    <property type="match status" value="1"/>
</dbReference>
<dbReference type="InterPro" id="IPR050108">
    <property type="entry name" value="CDK"/>
</dbReference>
<feature type="compositionally biased region" description="Basic and acidic residues" evidence="13">
    <location>
        <begin position="189"/>
        <end position="204"/>
    </location>
</feature>
<keyword evidence="7 12" id="KW-0067">ATP-binding</keyword>
<comment type="subcellular location">
    <subcellularLocation>
        <location evidence="1">Nucleus</location>
    </subcellularLocation>
</comment>
<dbReference type="PANTHER" id="PTHR24056">
    <property type="entry name" value="CELL DIVISION PROTEIN KINASE"/>
    <property type="match status" value="1"/>
</dbReference>
<dbReference type="GO" id="GO:0004693">
    <property type="term" value="F:cyclin-dependent protein serine/threonine kinase activity"/>
    <property type="evidence" value="ECO:0007669"/>
    <property type="project" value="UniProtKB-EC"/>
</dbReference>
<feature type="compositionally biased region" description="Basic and acidic residues" evidence="13">
    <location>
        <begin position="999"/>
        <end position="1043"/>
    </location>
</feature>
<evidence type="ECO:0000256" key="10">
    <source>
        <dbReference type="ARBA" id="ARBA00048367"/>
    </source>
</evidence>
<dbReference type="Pfam" id="PF00069">
    <property type="entry name" value="Pkinase"/>
    <property type="match status" value="1"/>
</dbReference>
<dbReference type="OrthoDB" id="28397at2759"/>
<keyword evidence="8" id="KW-0539">Nucleus</keyword>
<organism evidence="15 16">
    <name type="scientific">Dendrothele bispora (strain CBS 962.96)</name>
    <dbReference type="NCBI Taxonomy" id="1314807"/>
    <lineage>
        <taxon>Eukaryota</taxon>
        <taxon>Fungi</taxon>
        <taxon>Dikarya</taxon>
        <taxon>Basidiomycota</taxon>
        <taxon>Agaricomycotina</taxon>
        <taxon>Agaricomycetes</taxon>
        <taxon>Agaricomycetidae</taxon>
        <taxon>Agaricales</taxon>
        <taxon>Agaricales incertae sedis</taxon>
        <taxon>Dendrothele</taxon>
    </lineage>
</organism>
<dbReference type="InterPro" id="IPR011009">
    <property type="entry name" value="Kinase-like_dom_sf"/>
</dbReference>
<evidence type="ECO:0000256" key="8">
    <source>
        <dbReference type="ARBA" id="ARBA00023242"/>
    </source>
</evidence>
<dbReference type="GO" id="GO:0005524">
    <property type="term" value="F:ATP binding"/>
    <property type="evidence" value="ECO:0007669"/>
    <property type="project" value="UniProtKB-UniRule"/>
</dbReference>
<feature type="compositionally biased region" description="Basic and acidic residues" evidence="13">
    <location>
        <begin position="131"/>
        <end position="144"/>
    </location>
</feature>
<dbReference type="PROSITE" id="PS00108">
    <property type="entry name" value="PROTEIN_KINASE_ST"/>
    <property type="match status" value="1"/>
</dbReference>
<evidence type="ECO:0000256" key="4">
    <source>
        <dbReference type="ARBA" id="ARBA00022679"/>
    </source>
</evidence>
<protein>
    <submittedName>
        <fullName evidence="15">Pkinase-domain-containing protein</fullName>
    </submittedName>
</protein>
<evidence type="ECO:0000256" key="5">
    <source>
        <dbReference type="ARBA" id="ARBA00022741"/>
    </source>
</evidence>
<evidence type="ECO:0000256" key="13">
    <source>
        <dbReference type="SAM" id="MobiDB-lite"/>
    </source>
</evidence>
<feature type="compositionally biased region" description="Pro residues" evidence="13">
    <location>
        <begin position="280"/>
        <end position="292"/>
    </location>
</feature>
<dbReference type="InterPro" id="IPR017441">
    <property type="entry name" value="Protein_kinase_ATP_BS"/>
</dbReference>
<feature type="region of interest" description="Disordered" evidence="13">
    <location>
        <begin position="1"/>
        <end position="362"/>
    </location>
</feature>
<feature type="domain" description="Protein kinase" evidence="14">
    <location>
        <begin position="525"/>
        <end position="836"/>
    </location>
</feature>
<evidence type="ECO:0000313" key="16">
    <source>
        <dbReference type="Proteomes" id="UP000297245"/>
    </source>
</evidence>